<evidence type="ECO:0000256" key="6">
    <source>
        <dbReference type="SAM" id="SignalP"/>
    </source>
</evidence>
<dbReference type="AlphaFoldDB" id="A0A9P4R5T7"/>
<evidence type="ECO:0000313" key="8">
    <source>
        <dbReference type="EMBL" id="KAF2737302.1"/>
    </source>
</evidence>
<comment type="caution">
    <text evidence="8">The sequence shown here is derived from an EMBL/GenBank/DDBJ whole genome shotgun (WGS) entry which is preliminary data.</text>
</comment>
<dbReference type="Pfam" id="PF26113">
    <property type="entry name" value="GH16_XgeA"/>
    <property type="match status" value="1"/>
</dbReference>
<evidence type="ECO:0000256" key="4">
    <source>
        <dbReference type="ARBA" id="ARBA00022801"/>
    </source>
</evidence>
<dbReference type="InterPro" id="IPR013320">
    <property type="entry name" value="ConA-like_dom_sf"/>
</dbReference>
<proteinExistence type="inferred from homology"/>
<dbReference type="SUPFAM" id="SSF49899">
    <property type="entry name" value="Concanavalin A-like lectins/glucanases"/>
    <property type="match status" value="1"/>
</dbReference>
<evidence type="ECO:0000256" key="1">
    <source>
        <dbReference type="ARBA" id="ARBA00000124"/>
    </source>
</evidence>
<evidence type="ECO:0000313" key="9">
    <source>
        <dbReference type="Proteomes" id="UP000799444"/>
    </source>
</evidence>
<dbReference type="InterPro" id="IPR050546">
    <property type="entry name" value="Glycosyl_Hydrlase_16"/>
</dbReference>
<dbReference type="PROSITE" id="PS51762">
    <property type="entry name" value="GH16_2"/>
    <property type="match status" value="1"/>
</dbReference>
<dbReference type="PANTHER" id="PTHR10963:SF24">
    <property type="entry name" value="GLYCOSIDASE C21B10.07-RELATED"/>
    <property type="match status" value="1"/>
</dbReference>
<feature type="signal peptide" evidence="6">
    <location>
        <begin position="1"/>
        <end position="20"/>
    </location>
</feature>
<evidence type="ECO:0000256" key="5">
    <source>
        <dbReference type="ARBA" id="ARBA00023295"/>
    </source>
</evidence>
<keyword evidence="9" id="KW-1185">Reference proteome</keyword>
<dbReference type="FunFam" id="2.60.120.200:FF:000114">
    <property type="entry name" value="Probable endo-1,3(4)-beta-glucanase NFIA_089530"/>
    <property type="match status" value="1"/>
</dbReference>
<dbReference type="EC" id="3.2.1.6" evidence="3"/>
<reference evidence="8" key="1">
    <citation type="journal article" date="2020" name="Stud. Mycol.">
        <title>101 Dothideomycetes genomes: a test case for predicting lifestyles and emergence of pathogens.</title>
        <authorList>
            <person name="Haridas S."/>
            <person name="Albert R."/>
            <person name="Binder M."/>
            <person name="Bloem J."/>
            <person name="Labutti K."/>
            <person name="Salamov A."/>
            <person name="Andreopoulos B."/>
            <person name="Baker S."/>
            <person name="Barry K."/>
            <person name="Bills G."/>
            <person name="Bluhm B."/>
            <person name="Cannon C."/>
            <person name="Castanera R."/>
            <person name="Culley D."/>
            <person name="Daum C."/>
            <person name="Ezra D."/>
            <person name="Gonzalez J."/>
            <person name="Henrissat B."/>
            <person name="Kuo A."/>
            <person name="Liang C."/>
            <person name="Lipzen A."/>
            <person name="Lutzoni F."/>
            <person name="Magnuson J."/>
            <person name="Mondo S."/>
            <person name="Nolan M."/>
            <person name="Ohm R."/>
            <person name="Pangilinan J."/>
            <person name="Park H.-J."/>
            <person name="Ramirez L."/>
            <person name="Alfaro M."/>
            <person name="Sun H."/>
            <person name="Tritt A."/>
            <person name="Yoshinaga Y."/>
            <person name="Zwiers L.-H."/>
            <person name="Turgeon B."/>
            <person name="Goodwin S."/>
            <person name="Spatafora J."/>
            <person name="Crous P."/>
            <person name="Grigoriev I."/>
        </authorList>
    </citation>
    <scope>NUCLEOTIDE SEQUENCE</scope>
    <source>
        <strain evidence="8">CBS 125425</strain>
    </source>
</reference>
<protein>
    <recommendedName>
        <fullName evidence="3">endo-1,3(4)-beta-glucanase</fullName>
        <ecNumber evidence="3">3.2.1.6</ecNumber>
    </recommendedName>
</protein>
<dbReference type="EMBL" id="ML996117">
    <property type="protein sequence ID" value="KAF2737302.1"/>
    <property type="molecule type" value="Genomic_DNA"/>
</dbReference>
<organism evidence="8 9">
    <name type="scientific">Polyplosphaeria fusca</name>
    <dbReference type="NCBI Taxonomy" id="682080"/>
    <lineage>
        <taxon>Eukaryota</taxon>
        <taxon>Fungi</taxon>
        <taxon>Dikarya</taxon>
        <taxon>Ascomycota</taxon>
        <taxon>Pezizomycotina</taxon>
        <taxon>Dothideomycetes</taxon>
        <taxon>Pleosporomycetidae</taxon>
        <taxon>Pleosporales</taxon>
        <taxon>Tetraplosphaeriaceae</taxon>
        <taxon>Polyplosphaeria</taxon>
    </lineage>
</organism>
<dbReference type="GO" id="GO:0009251">
    <property type="term" value="P:glucan catabolic process"/>
    <property type="evidence" value="ECO:0007669"/>
    <property type="project" value="TreeGrafter"/>
</dbReference>
<name>A0A9P4R5T7_9PLEO</name>
<dbReference type="CDD" id="cd02181">
    <property type="entry name" value="GH16_fungal_Lam16A_glucanase"/>
    <property type="match status" value="1"/>
</dbReference>
<accession>A0A9P4R5T7</accession>
<gene>
    <name evidence="8" type="ORF">EJ04DRAFT_533108</name>
</gene>
<evidence type="ECO:0000256" key="2">
    <source>
        <dbReference type="ARBA" id="ARBA00006865"/>
    </source>
</evidence>
<keyword evidence="5" id="KW-0326">Glycosidase</keyword>
<feature type="domain" description="GH16" evidence="7">
    <location>
        <begin position="21"/>
        <end position="288"/>
    </location>
</feature>
<sequence>MIMGLAFILLASLLSTAVLCSPTERASYSLVDNCTGSSSFFSCFDFFTSRDPTNGHVRYLSQSDAQAQGLISASENSVYVGVDYKNKAPNGRPSVRLQSKKLYNRGLFILDLAHMPASSCGSWPSFWSWGSETAWPGSGEIDIIEGVHTNTVNAMSLHTAEGCSISGTGLAGRVVTKDCYVHATGQTENAGCGIESASGSSFGTSLNSVSGGVYAMEWTASAIKIWFWPRASVPAALGKSNPNPSEWGLPDANFAGNCDFNRHFKDHRLVIDTTFCGDWAGVVWDSNPTCKNLAKSCQDFVANNPGQYAESYWRINSLKVYSQ</sequence>
<dbReference type="Proteomes" id="UP000799444">
    <property type="component" value="Unassembled WGS sequence"/>
</dbReference>
<dbReference type="GO" id="GO:0052861">
    <property type="term" value="F:endo-1,3(4)-beta-glucanase activity"/>
    <property type="evidence" value="ECO:0007669"/>
    <property type="project" value="UniProtKB-EC"/>
</dbReference>
<evidence type="ECO:0000259" key="7">
    <source>
        <dbReference type="PROSITE" id="PS51762"/>
    </source>
</evidence>
<dbReference type="PANTHER" id="PTHR10963">
    <property type="entry name" value="GLYCOSYL HYDROLASE-RELATED"/>
    <property type="match status" value="1"/>
</dbReference>
<dbReference type="OrthoDB" id="192832at2759"/>
<comment type="similarity">
    <text evidence="2">Belongs to the glycosyl hydrolase 16 family.</text>
</comment>
<keyword evidence="6" id="KW-0732">Signal</keyword>
<dbReference type="Gene3D" id="2.60.120.200">
    <property type="match status" value="1"/>
</dbReference>
<keyword evidence="4" id="KW-0378">Hydrolase</keyword>
<evidence type="ECO:0000256" key="3">
    <source>
        <dbReference type="ARBA" id="ARBA00012599"/>
    </source>
</evidence>
<feature type="chain" id="PRO_5040425810" description="endo-1,3(4)-beta-glucanase" evidence="6">
    <location>
        <begin position="21"/>
        <end position="323"/>
    </location>
</feature>
<dbReference type="InterPro" id="IPR000757">
    <property type="entry name" value="Beta-glucanase-like"/>
</dbReference>
<comment type="catalytic activity">
    <reaction evidence="1">
        <text>Endohydrolysis of (1-&gt;3)- or (1-&gt;4)-linkages in beta-D-glucans when the glucose residue whose reducing group is involved in the linkage to be hydrolyzed is itself substituted at C-3.</text>
        <dbReference type="EC" id="3.2.1.6"/>
    </reaction>
</comment>